<protein>
    <submittedName>
        <fullName evidence="2">Uncharacterized protein</fullName>
    </submittedName>
</protein>
<evidence type="ECO:0000313" key="2">
    <source>
        <dbReference type="EMBL" id="SMB81789.1"/>
    </source>
</evidence>
<dbReference type="EMBL" id="FWWU01000005">
    <property type="protein sequence ID" value="SMB81789.1"/>
    <property type="molecule type" value="Genomic_DNA"/>
</dbReference>
<sequence>MPASSAVQNPHTTASSRRQEKTAHDVEMDDPPSSRVVRGVPIPTMLQQMKASPATALNILCKRVNALQPADALLVHQLLLGSLTYIALQSLPYLVDAPKDD</sequence>
<feature type="compositionally biased region" description="Polar residues" evidence="1">
    <location>
        <begin position="1"/>
        <end position="16"/>
    </location>
</feature>
<gene>
    <name evidence="2" type="ORF">SAMN00790413_04722</name>
</gene>
<reference evidence="2 3" key="1">
    <citation type="submission" date="2017-04" db="EMBL/GenBank/DDBJ databases">
        <authorList>
            <person name="Afonso C.L."/>
            <person name="Miller P.J."/>
            <person name="Scott M.A."/>
            <person name="Spackman E."/>
            <person name="Goraichik I."/>
            <person name="Dimitrov K.M."/>
            <person name="Suarez D.L."/>
            <person name="Swayne D.E."/>
        </authorList>
    </citation>
    <scope>NUCLEOTIDE SEQUENCE [LARGE SCALE GENOMIC DNA]</scope>
    <source>
        <strain evidence="2 3">KR-140</strain>
    </source>
</reference>
<dbReference type="AlphaFoldDB" id="A0A1W1UL92"/>
<name>A0A1W1UL92_9DEIO</name>
<evidence type="ECO:0000256" key="1">
    <source>
        <dbReference type="SAM" id="MobiDB-lite"/>
    </source>
</evidence>
<evidence type="ECO:0000313" key="3">
    <source>
        <dbReference type="Proteomes" id="UP000192582"/>
    </source>
</evidence>
<feature type="region of interest" description="Disordered" evidence="1">
    <location>
        <begin position="1"/>
        <end position="36"/>
    </location>
</feature>
<feature type="compositionally biased region" description="Basic and acidic residues" evidence="1">
    <location>
        <begin position="17"/>
        <end position="26"/>
    </location>
</feature>
<keyword evidence="3" id="KW-1185">Reference proteome</keyword>
<accession>A0A1W1UL92</accession>
<proteinExistence type="predicted"/>
<dbReference type="Proteomes" id="UP000192582">
    <property type="component" value="Unassembled WGS sequence"/>
</dbReference>
<organism evidence="2 3">
    <name type="scientific">Deinococcus hopiensis KR-140</name>
    <dbReference type="NCBI Taxonomy" id="695939"/>
    <lineage>
        <taxon>Bacteria</taxon>
        <taxon>Thermotogati</taxon>
        <taxon>Deinococcota</taxon>
        <taxon>Deinococci</taxon>
        <taxon>Deinococcales</taxon>
        <taxon>Deinococcaceae</taxon>
        <taxon>Deinococcus</taxon>
    </lineage>
</organism>